<dbReference type="RefSeq" id="WP_347939379.1">
    <property type="nucleotide sequence ID" value="NZ_CP157197.1"/>
</dbReference>
<proteinExistence type="predicted"/>
<name>A0AAU7C051_9RICK</name>
<dbReference type="KEGG" id="rof:AAGW17_00850"/>
<evidence type="ECO:0000259" key="1">
    <source>
        <dbReference type="Pfam" id="PF13635"/>
    </source>
</evidence>
<evidence type="ECO:0000313" key="2">
    <source>
        <dbReference type="EMBL" id="XBG66754.1"/>
    </source>
</evidence>
<dbReference type="InterPro" id="IPR025420">
    <property type="entry name" value="DUF4143"/>
</dbReference>
<reference evidence="2" key="1">
    <citation type="submission" date="2024-05" db="EMBL/GenBank/DDBJ databases">
        <title>Characterization of a novel Rickettsia species. (Rickettsia oklahomia sp. nov.) from Amblyomma americanum ticks.</title>
        <authorList>
            <person name="Korla P.K."/>
            <person name="Karounos M."/>
            <person name="Wilson J.M."/>
            <person name="Little S.E."/>
            <person name="Qurollo B.A."/>
        </authorList>
    </citation>
    <scope>NUCLEOTIDE SEQUENCE</scope>
    <source>
        <strain evidence="2">Oklahoma-10</strain>
    </source>
</reference>
<gene>
    <name evidence="2" type="ORF">AAGW17_00850</name>
</gene>
<feature type="domain" description="DUF4143" evidence="1">
    <location>
        <begin position="12"/>
        <end position="74"/>
    </location>
</feature>
<organism evidence="2">
    <name type="scientific">Rickettsia oklahomensis</name>
    <dbReference type="NCBI Taxonomy" id="3141789"/>
    <lineage>
        <taxon>Bacteria</taxon>
        <taxon>Pseudomonadati</taxon>
        <taxon>Pseudomonadota</taxon>
        <taxon>Alphaproteobacteria</taxon>
        <taxon>Rickettsiales</taxon>
        <taxon>Rickettsiaceae</taxon>
        <taxon>Rickettsieae</taxon>
        <taxon>Rickettsia</taxon>
        <taxon>belli group</taxon>
    </lineage>
</organism>
<protein>
    <submittedName>
        <fullName evidence="2">DUF4143 domain-containing protein</fullName>
    </submittedName>
</protein>
<accession>A0AAU7C051</accession>
<dbReference type="Pfam" id="PF13635">
    <property type="entry name" value="DUF4143"/>
    <property type="match status" value="1"/>
</dbReference>
<dbReference type="EMBL" id="CP157197">
    <property type="protein sequence ID" value="XBG66754.1"/>
    <property type="molecule type" value="Genomic_DNA"/>
</dbReference>
<sequence>MFLEIVEYITLYLLGLNNYEALSTHPKISASCEGLVLEQIIRCDKTAVEECYFWSSHNGAEVDLLIFKNGTRLVYKI</sequence>
<dbReference type="AlphaFoldDB" id="A0AAU7C051"/>